<comment type="caution">
    <text evidence="5">The sequence shown here is derived from an EMBL/GenBank/DDBJ whole genome shotgun (WGS) entry which is preliminary data.</text>
</comment>
<protein>
    <submittedName>
        <fullName evidence="5">Long-chain-fatty-acid--CoA ligase</fullName>
    </submittedName>
</protein>
<sequence>MEPKVKGGRTVKLNEALSSIVNKYPDKAAFIYQDEETSYYEFESQVKRFASGLEKLGYQKGDHIALISWNSPLYVIAFYSLLRMGAVIIPVKPILTANEIKYILKDGNVKAVIAVKELVESLEEIAEELPDVKHYILSGTDIPLGNQYFASKVKAFNRVVEEGNLEFEAPDLDEEDTGIILYTSGTTGKPKGAMLSYQNLYVNAMSTADYLEFNPNDRVVSVLPMVHVFSIGASFCGPLLKGATLLIMQKFSPTEVFHIANKHKATIFAGVPTMYNYLLQTAKKHPAYKDHFSDIRLCLSGGAAIPLALLNEFENTFHVTITEGYGLSEAAPVAYNPVHCPPKPGSIGKRILQVECKVVDSSGKEVRMGEVGELIVKGPHVMKGYYKLPEETGKTIQNGWLHTGDLVRVDEDGYYYIIDRIKDVIIVGGYNVYPREVEEVLSEHPQVVEVAVVGAPHEEKGEAVMGFVAVSGDVTEETLIDYCRKSLVKFKVPYKIEFLDELPKNATGKIIKKDLAAMAKRSRSVEEPV</sequence>
<organism evidence="5 6">
    <name type="scientific">Niallia endozanthoxylica</name>
    <dbReference type="NCBI Taxonomy" id="2036016"/>
    <lineage>
        <taxon>Bacteria</taxon>
        <taxon>Bacillati</taxon>
        <taxon>Bacillota</taxon>
        <taxon>Bacilli</taxon>
        <taxon>Bacillales</taxon>
        <taxon>Bacillaceae</taxon>
        <taxon>Niallia</taxon>
    </lineage>
</organism>
<evidence type="ECO:0000256" key="1">
    <source>
        <dbReference type="ARBA" id="ARBA00006432"/>
    </source>
</evidence>
<dbReference type="AlphaFoldDB" id="A0A5J5I041"/>
<evidence type="ECO:0000313" key="6">
    <source>
        <dbReference type="Proteomes" id="UP000326671"/>
    </source>
</evidence>
<dbReference type="EMBL" id="VYKL01000011">
    <property type="protein sequence ID" value="KAA9027786.1"/>
    <property type="molecule type" value="Genomic_DNA"/>
</dbReference>
<dbReference type="CDD" id="cd05936">
    <property type="entry name" value="FC-FACS_FadD_like"/>
    <property type="match status" value="1"/>
</dbReference>
<gene>
    <name evidence="5" type="ORF">F4V44_05010</name>
</gene>
<dbReference type="PROSITE" id="PS00455">
    <property type="entry name" value="AMP_BINDING"/>
    <property type="match status" value="1"/>
</dbReference>
<dbReference type="InterPro" id="IPR025110">
    <property type="entry name" value="AMP-bd_C"/>
</dbReference>
<evidence type="ECO:0000259" key="3">
    <source>
        <dbReference type="Pfam" id="PF00501"/>
    </source>
</evidence>
<evidence type="ECO:0000256" key="2">
    <source>
        <dbReference type="ARBA" id="ARBA00022598"/>
    </source>
</evidence>
<dbReference type="FunFam" id="3.30.300.30:FF:000008">
    <property type="entry name" value="2,3-dihydroxybenzoate-AMP ligase"/>
    <property type="match status" value="1"/>
</dbReference>
<dbReference type="InterPro" id="IPR042099">
    <property type="entry name" value="ANL_N_sf"/>
</dbReference>
<feature type="domain" description="AMP-dependent synthetase/ligase" evidence="3">
    <location>
        <begin position="21"/>
        <end position="386"/>
    </location>
</feature>
<dbReference type="PANTHER" id="PTHR43767">
    <property type="entry name" value="LONG-CHAIN-FATTY-ACID--COA LIGASE"/>
    <property type="match status" value="1"/>
</dbReference>
<dbReference type="InterPro" id="IPR045851">
    <property type="entry name" value="AMP-bd_C_sf"/>
</dbReference>
<dbReference type="Gene3D" id="3.40.50.12780">
    <property type="entry name" value="N-terminal domain of ligase-like"/>
    <property type="match status" value="1"/>
</dbReference>
<dbReference type="Gene3D" id="3.30.300.30">
    <property type="match status" value="1"/>
</dbReference>
<dbReference type="SUPFAM" id="SSF56801">
    <property type="entry name" value="Acetyl-CoA synthetase-like"/>
    <property type="match status" value="1"/>
</dbReference>
<name>A0A5J5I041_9BACI</name>
<dbReference type="Pfam" id="PF00501">
    <property type="entry name" value="AMP-binding"/>
    <property type="match status" value="1"/>
</dbReference>
<evidence type="ECO:0000259" key="4">
    <source>
        <dbReference type="Pfam" id="PF13193"/>
    </source>
</evidence>
<keyword evidence="2 5" id="KW-0436">Ligase</keyword>
<proteinExistence type="inferred from homology"/>
<accession>A0A5J5I041</accession>
<dbReference type="NCBIfam" id="NF004837">
    <property type="entry name" value="PRK06187.1"/>
    <property type="match status" value="1"/>
</dbReference>
<feature type="domain" description="AMP-binding enzyme C-terminal" evidence="4">
    <location>
        <begin position="436"/>
        <end position="509"/>
    </location>
</feature>
<dbReference type="OrthoDB" id="9803968at2"/>
<reference evidence="5 6" key="1">
    <citation type="submission" date="2019-09" db="EMBL/GenBank/DDBJ databases">
        <title>Whole genome sequences of isolates from the Mars Exploration Rovers.</title>
        <authorList>
            <person name="Seuylemezian A."/>
            <person name="Vaishampayan P."/>
        </authorList>
    </citation>
    <scope>NUCLEOTIDE SEQUENCE [LARGE SCALE GENOMIC DNA]</scope>
    <source>
        <strain evidence="5 6">MER_TA_151</strain>
    </source>
</reference>
<dbReference type="InterPro" id="IPR050237">
    <property type="entry name" value="ATP-dep_AMP-bd_enzyme"/>
</dbReference>
<comment type="similarity">
    <text evidence="1">Belongs to the ATP-dependent AMP-binding enzyme family.</text>
</comment>
<dbReference type="Proteomes" id="UP000326671">
    <property type="component" value="Unassembled WGS sequence"/>
</dbReference>
<dbReference type="Pfam" id="PF13193">
    <property type="entry name" value="AMP-binding_C"/>
    <property type="match status" value="1"/>
</dbReference>
<dbReference type="InterPro" id="IPR000873">
    <property type="entry name" value="AMP-dep_synth/lig_dom"/>
</dbReference>
<keyword evidence="6" id="KW-1185">Reference proteome</keyword>
<dbReference type="InterPro" id="IPR020845">
    <property type="entry name" value="AMP-binding_CS"/>
</dbReference>
<dbReference type="GO" id="GO:0016877">
    <property type="term" value="F:ligase activity, forming carbon-sulfur bonds"/>
    <property type="evidence" value="ECO:0007669"/>
    <property type="project" value="UniProtKB-ARBA"/>
</dbReference>
<evidence type="ECO:0000313" key="5">
    <source>
        <dbReference type="EMBL" id="KAA9027786.1"/>
    </source>
</evidence>
<dbReference type="PANTHER" id="PTHR43767:SF3">
    <property type="entry name" value="LONG-CHAIN-FATTY-ACID--COA LIGASE"/>
    <property type="match status" value="1"/>
</dbReference>